<comment type="caution">
    <text evidence="1">The sequence shown here is derived from an EMBL/GenBank/DDBJ whole genome shotgun (WGS) entry which is preliminary data.</text>
</comment>
<reference evidence="1" key="1">
    <citation type="submission" date="2013-11" db="EMBL/GenBank/DDBJ databases">
        <title>Genome sequence of the fusiform rust pathogen reveals effectors for host alternation and coevolution with pine.</title>
        <authorList>
            <consortium name="DOE Joint Genome Institute"/>
            <person name="Smith K."/>
            <person name="Pendleton A."/>
            <person name="Kubisiak T."/>
            <person name="Anderson C."/>
            <person name="Salamov A."/>
            <person name="Aerts A."/>
            <person name="Riley R."/>
            <person name="Clum A."/>
            <person name="Lindquist E."/>
            <person name="Ence D."/>
            <person name="Campbell M."/>
            <person name="Kronenberg Z."/>
            <person name="Feau N."/>
            <person name="Dhillon B."/>
            <person name="Hamelin R."/>
            <person name="Burleigh J."/>
            <person name="Smith J."/>
            <person name="Yandell M."/>
            <person name="Nelson C."/>
            <person name="Grigoriev I."/>
            <person name="Davis J."/>
        </authorList>
    </citation>
    <scope>NUCLEOTIDE SEQUENCE</scope>
    <source>
        <strain evidence="1">G11</strain>
    </source>
</reference>
<dbReference type="AlphaFoldDB" id="A0A9P6TA89"/>
<dbReference type="OrthoDB" id="2506622at2759"/>
<evidence type="ECO:0000313" key="1">
    <source>
        <dbReference type="EMBL" id="KAG0144952.1"/>
    </source>
</evidence>
<keyword evidence="2" id="KW-1185">Reference proteome</keyword>
<accession>A0A9P6TA89</accession>
<dbReference type="Proteomes" id="UP000886653">
    <property type="component" value="Unassembled WGS sequence"/>
</dbReference>
<proteinExistence type="predicted"/>
<protein>
    <submittedName>
        <fullName evidence="1">Uncharacterized protein</fullName>
    </submittedName>
</protein>
<name>A0A9P6TA89_9BASI</name>
<organism evidence="1 2">
    <name type="scientific">Cronartium quercuum f. sp. fusiforme G11</name>
    <dbReference type="NCBI Taxonomy" id="708437"/>
    <lineage>
        <taxon>Eukaryota</taxon>
        <taxon>Fungi</taxon>
        <taxon>Dikarya</taxon>
        <taxon>Basidiomycota</taxon>
        <taxon>Pucciniomycotina</taxon>
        <taxon>Pucciniomycetes</taxon>
        <taxon>Pucciniales</taxon>
        <taxon>Coleosporiaceae</taxon>
        <taxon>Cronartium</taxon>
    </lineage>
</organism>
<gene>
    <name evidence="1" type="ORF">CROQUDRAFT_659250</name>
</gene>
<dbReference type="EMBL" id="MU167285">
    <property type="protein sequence ID" value="KAG0144952.1"/>
    <property type="molecule type" value="Genomic_DNA"/>
</dbReference>
<sequence>MRPTTTRLVHPNLLSSALLRALRHPNPSFITLSISTLNQLRVRSNSVLSDHHGPYSITALSGLPITTTPRDIHHTCQAFDSLPIAIYPVFQPHNWSSLTFLLFFASRTQNLPNLPLSSPSKSPATYHALRTLLPTAPNPNPSSGRAVVLDGIPTRLSHQHVTDSLLAFGFPILTHTEPRTWPGTAPVTDRPMLTRYQVIYLPSIALAYHLAGQLHRSRPAWLPHRKTSSPSGIEGETGWELKARVLY</sequence>
<evidence type="ECO:0000313" key="2">
    <source>
        <dbReference type="Proteomes" id="UP000886653"/>
    </source>
</evidence>